<comment type="caution">
    <text evidence="2">The sequence shown here is derived from an EMBL/GenBank/DDBJ whole genome shotgun (WGS) entry which is preliminary data.</text>
</comment>
<evidence type="ECO:0000259" key="1">
    <source>
        <dbReference type="PROSITE" id="PS51819"/>
    </source>
</evidence>
<gene>
    <name evidence="2" type="ORF">GCM10008025_24970</name>
</gene>
<dbReference type="AlphaFoldDB" id="A0A916W9Q8"/>
<dbReference type="PROSITE" id="PS51819">
    <property type="entry name" value="VOC"/>
    <property type="match status" value="1"/>
</dbReference>
<evidence type="ECO:0000313" key="2">
    <source>
        <dbReference type="EMBL" id="GGA80561.1"/>
    </source>
</evidence>
<keyword evidence="3" id="KW-1185">Reference proteome</keyword>
<dbReference type="InterPro" id="IPR040553">
    <property type="entry name" value="TxDE"/>
</dbReference>
<dbReference type="Gene3D" id="3.10.180.10">
    <property type="entry name" value="2,3-Dihydroxybiphenyl 1,2-Dioxygenase, domain 1"/>
    <property type="match status" value="1"/>
</dbReference>
<dbReference type="Pfam" id="PF18711">
    <property type="entry name" value="TxDE"/>
    <property type="match status" value="1"/>
</dbReference>
<dbReference type="Pfam" id="PF00903">
    <property type="entry name" value="Glyoxalase"/>
    <property type="match status" value="1"/>
</dbReference>
<organism evidence="2 3">
    <name type="scientific">Ornithinibacillus halotolerans</name>
    <dbReference type="NCBI Taxonomy" id="1274357"/>
    <lineage>
        <taxon>Bacteria</taxon>
        <taxon>Bacillati</taxon>
        <taxon>Bacillota</taxon>
        <taxon>Bacilli</taxon>
        <taxon>Bacillales</taxon>
        <taxon>Bacillaceae</taxon>
        <taxon>Ornithinibacillus</taxon>
    </lineage>
</organism>
<reference evidence="2" key="2">
    <citation type="submission" date="2020-09" db="EMBL/GenBank/DDBJ databases">
        <authorList>
            <person name="Sun Q."/>
            <person name="Zhou Y."/>
        </authorList>
    </citation>
    <scope>NUCLEOTIDE SEQUENCE</scope>
    <source>
        <strain evidence="2">CGMCC 1.12408</strain>
    </source>
</reference>
<sequence>MEIQLLTLQSNNLSKMRTFYIETLGFPLIAEDDHSFRIGVGSSQLEFTSKNVKRNPYYHFAINIPSNLFQEAKAWLKGKVNLLLEDDDDEAYFSFWQAYACYFEDPSGNIVELITRTKENPKSNSPFSIRHMLNISEIGLVVKDAPKVGELLKEFNIYERDNDPITNSSLSFMQDQKNGVFILLTGTGRRWLFSEKKSEIFSMKITLDTNITLGVDDELEFFVANSNYKVT</sequence>
<dbReference type="InterPro" id="IPR004360">
    <property type="entry name" value="Glyas_Fos-R_dOase_dom"/>
</dbReference>
<reference evidence="2" key="1">
    <citation type="journal article" date="2014" name="Int. J. Syst. Evol. Microbiol.">
        <title>Complete genome sequence of Corynebacterium casei LMG S-19264T (=DSM 44701T), isolated from a smear-ripened cheese.</title>
        <authorList>
            <consortium name="US DOE Joint Genome Institute (JGI-PGF)"/>
            <person name="Walter F."/>
            <person name="Albersmeier A."/>
            <person name="Kalinowski J."/>
            <person name="Ruckert C."/>
        </authorList>
    </citation>
    <scope>NUCLEOTIDE SEQUENCE</scope>
    <source>
        <strain evidence="2">CGMCC 1.12408</strain>
    </source>
</reference>
<feature type="domain" description="VOC" evidence="1">
    <location>
        <begin position="2"/>
        <end position="116"/>
    </location>
</feature>
<dbReference type="InterPro" id="IPR037523">
    <property type="entry name" value="VOC_core"/>
</dbReference>
<proteinExistence type="predicted"/>
<name>A0A916W9Q8_9BACI</name>
<dbReference type="EMBL" id="BMEY01000012">
    <property type="protein sequence ID" value="GGA80561.1"/>
    <property type="molecule type" value="Genomic_DNA"/>
</dbReference>
<dbReference type="RefSeq" id="WP_188384995.1">
    <property type="nucleotide sequence ID" value="NZ_BMEY01000012.1"/>
</dbReference>
<dbReference type="Proteomes" id="UP000613512">
    <property type="component" value="Unassembled WGS sequence"/>
</dbReference>
<accession>A0A916W9Q8</accession>
<dbReference type="SUPFAM" id="SSF54593">
    <property type="entry name" value="Glyoxalase/Bleomycin resistance protein/Dihydroxybiphenyl dioxygenase"/>
    <property type="match status" value="1"/>
</dbReference>
<dbReference type="InterPro" id="IPR029068">
    <property type="entry name" value="Glyas_Bleomycin-R_OHBP_Dase"/>
</dbReference>
<evidence type="ECO:0000313" key="3">
    <source>
        <dbReference type="Proteomes" id="UP000613512"/>
    </source>
</evidence>
<protein>
    <recommendedName>
        <fullName evidence="1">VOC domain-containing protein</fullName>
    </recommendedName>
</protein>